<dbReference type="SUPFAM" id="SSF51126">
    <property type="entry name" value="Pectin lyase-like"/>
    <property type="match status" value="1"/>
</dbReference>
<name>A0ABT3R7J5_9HYPH</name>
<evidence type="ECO:0000256" key="2">
    <source>
        <dbReference type="ARBA" id="ARBA00022801"/>
    </source>
</evidence>
<evidence type="ECO:0000256" key="4">
    <source>
        <dbReference type="RuleBase" id="RU361169"/>
    </source>
</evidence>
<keyword evidence="3 4" id="KW-0326">Glycosidase</keyword>
<proteinExistence type="inferred from homology"/>
<evidence type="ECO:0000313" key="6">
    <source>
        <dbReference type="Proteomes" id="UP001300261"/>
    </source>
</evidence>
<dbReference type="SMART" id="SM00710">
    <property type="entry name" value="PbH1"/>
    <property type="match status" value="6"/>
</dbReference>
<dbReference type="InterPro" id="IPR012334">
    <property type="entry name" value="Pectin_lyas_fold"/>
</dbReference>
<protein>
    <submittedName>
        <fullName evidence="5">Glycoside hydrolase family 28 protein</fullName>
    </submittedName>
</protein>
<dbReference type="InterPro" id="IPR011050">
    <property type="entry name" value="Pectin_lyase_fold/virulence"/>
</dbReference>
<organism evidence="5 6">
    <name type="scientific">Roseibium salinum</name>
    <dbReference type="NCBI Taxonomy" id="1604349"/>
    <lineage>
        <taxon>Bacteria</taxon>
        <taxon>Pseudomonadati</taxon>
        <taxon>Pseudomonadota</taxon>
        <taxon>Alphaproteobacteria</taxon>
        <taxon>Hyphomicrobiales</taxon>
        <taxon>Stappiaceae</taxon>
        <taxon>Roseibium</taxon>
    </lineage>
</organism>
<dbReference type="PANTHER" id="PTHR31339:SF9">
    <property type="entry name" value="PLASMIN AND FIBRONECTIN-BINDING PROTEIN A"/>
    <property type="match status" value="1"/>
</dbReference>
<dbReference type="RefSeq" id="WP_265965961.1">
    <property type="nucleotide sequence ID" value="NZ_JAPEVI010000003.1"/>
</dbReference>
<dbReference type="GO" id="GO:0016787">
    <property type="term" value="F:hydrolase activity"/>
    <property type="evidence" value="ECO:0007669"/>
    <property type="project" value="UniProtKB-KW"/>
</dbReference>
<comment type="caution">
    <text evidence="5">The sequence shown here is derived from an EMBL/GenBank/DDBJ whole genome shotgun (WGS) entry which is preliminary data.</text>
</comment>
<dbReference type="PROSITE" id="PS00502">
    <property type="entry name" value="POLYGALACTURONASE"/>
    <property type="match status" value="1"/>
</dbReference>
<dbReference type="PANTHER" id="PTHR31339">
    <property type="entry name" value="PECTIN LYASE-RELATED"/>
    <property type="match status" value="1"/>
</dbReference>
<evidence type="ECO:0000256" key="1">
    <source>
        <dbReference type="ARBA" id="ARBA00008834"/>
    </source>
</evidence>
<comment type="similarity">
    <text evidence="1 4">Belongs to the glycosyl hydrolase 28 family.</text>
</comment>
<dbReference type="InterPro" id="IPR000743">
    <property type="entry name" value="Glyco_hydro_28"/>
</dbReference>
<accession>A0ABT3R7J5</accession>
<reference evidence="5 6" key="1">
    <citation type="journal article" date="2016" name="Int. J. Syst. Evol. Microbiol.">
        <title>Labrenzia salina sp. nov., isolated from the rhizosphere of the halophyte Arthrocnemum macrostachyum.</title>
        <authorList>
            <person name="Camacho M."/>
            <person name="Redondo-Gomez S."/>
            <person name="Rodriguez-Llorente I."/>
            <person name="Rohde M."/>
            <person name="Sproer C."/>
            <person name="Schumann P."/>
            <person name="Klenk H.P."/>
            <person name="Montero-Calasanz M.D.C."/>
        </authorList>
    </citation>
    <scope>NUCLEOTIDE SEQUENCE [LARGE SCALE GENOMIC DNA]</scope>
    <source>
        <strain evidence="5 6">DSM 29163</strain>
    </source>
</reference>
<sequence length="502" mass="53773">MTVLALIAATPWTATVLLAPDGARYALPEPVDFLLKTTAGGLAASGRTDRAVLQLNGLEPATDYRLETPLGAIEFRTGHCSGKVSILDFGAQSEAADNSAAIQAAIDAVPDGGTLLVPPGRFHTGPLFLRSHMTVYLAEGAELSAIHDWRDWPILEERDDSGRVIGTWEGLPARSFASLITAIGCKDIALTGRGIIDGGGDRGDWWSWPKETRRGARRPRTVFLAHCDHVVLTGLTVRNSPSWTIHPYRCRRLAAAALTIENPPDSPNTDGFNPESCDDVSLTGLHFSVGDDCIAVKAGKRDGARTDHLAPTRNLSISHCLMERGHGAVVLGSEMSGGITNIRIEKCTFLGTDRGLRIKTRRGRGGKVANISMSDVELDRVATAVAVNAFYFCDADGTSEAVQSREPAPVDATTPEICNILVKNITATNVQLAAVALLGLPEAPLSNIRIDNMQVAFDPDAQPDVPLMASHVPACRHEGIFARFADVVGELTFARKDDRHAD</sequence>
<dbReference type="EMBL" id="JAPEVI010000003">
    <property type="protein sequence ID" value="MCX2725223.1"/>
    <property type="molecule type" value="Genomic_DNA"/>
</dbReference>
<dbReference type="Proteomes" id="UP001300261">
    <property type="component" value="Unassembled WGS sequence"/>
</dbReference>
<keyword evidence="2 4" id="KW-0378">Hydrolase</keyword>
<gene>
    <name evidence="5" type="ORF">ON753_23150</name>
</gene>
<evidence type="ECO:0000256" key="3">
    <source>
        <dbReference type="ARBA" id="ARBA00023295"/>
    </source>
</evidence>
<dbReference type="InterPro" id="IPR051801">
    <property type="entry name" value="GH28_Enzymes"/>
</dbReference>
<dbReference type="Pfam" id="PF00295">
    <property type="entry name" value="Glyco_hydro_28"/>
    <property type="match status" value="1"/>
</dbReference>
<evidence type="ECO:0000313" key="5">
    <source>
        <dbReference type="EMBL" id="MCX2725223.1"/>
    </source>
</evidence>
<keyword evidence="6" id="KW-1185">Reference proteome</keyword>
<dbReference type="InterPro" id="IPR006626">
    <property type="entry name" value="PbH1"/>
</dbReference>
<dbReference type="Gene3D" id="2.160.20.10">
    <property type="entry name" value="Single-stranded right-handed beta-helix, Pectin lyase-like"/>
    <property type="match status" value="1"/>
</dbReference>